<keyword evidence="2" id="KW-1185">Reference proteome</keyword>
<gene>
    <name evidence="1" type="ORF">NLJ89_g1737</name>
</gene>
<dbReference type="OrthoDB" id="2895488at2759"/>
<name>A0A9W8TCY2_9AGAR</name>
<reference evidence="1" key="1">
    <citation type="submission" date="2022-07" db="EMBL/GenBank/DDBJ databases">
        <title>Genome Sequence of Agrocybe chaxingu.</title>
        <authorList>
            <person name="Buettner E."/>
        </authorList>
    </citation>
    <scope>NUCLEOTIDE SEQUENCE</scope>
    <source>
        <strain evidence="1">MP-N11</strain>
    </source>
</reference>
<protein>
    <recommendedName>
        <fullName evidence="3">F-box domain-containing protein</fullName>
    </recommendedName>
</protein>
<organism evidence="1 2">
    <name type="scientific">Agrocybe chaxingu</name>
    <dbReference type="NCBI Taxonomy" id="84603"/>
    <lineage>
        <taxon>Eukaryota</taxon>
        <taxon>Fungi</taxon>
        <taxon>Dikarya</taxon>
        <taxon>Basidiomycota</taxon>
        <taxon>Agaricomycotina</taxon>
        <taxon>Agaricomycetes</taxon>
        <taxon>Agaricomycetidae</taxon>
        <taxon>Agaricales</taxon>
        <taxon>Agaricineae</taxon>
        <taxon>Strophariaceae</taxon>
        <taxon>Agrocybe</taxon>
    </lineage>
</organism>
<accession>A0A9W8TCY2</accession>
<sequence length="172" mass="19097">MAHADSPCFPVEIFDLIVDSVQDLEGWQPRLSSLCACSLVSRRFALRARRHIFREATLYAWDDSSNVKMFHEILTWVPSDPETGYSFPPVKSLIKDFSIDYSPSDPEASMLLERVVIAILQVLGGQEGGLESFAFEYEGIWLDLDLGLRQAASAIPVSVIADYAALRSSVAP</sequence>
<dbReference type="Proteomes" id="UP001148786">
    <property type="component" value="Unassembled WGS sequence"/>
</dbReference>
<evidence type="ECO:0008006" key="3">
    <source>
        <dbReference type="Google" id="ProtNLM"/>
    </source>
</evidence>
<comment type="caution">
    <text evidence="1">The sequence shown here is derived from an EMBL/GenBank/DDBJ whole genome shotgun (WGS) entry which is preliminary data.</text>
</comment>
<proteinExistence type="predicted"/>
<evidence type="ECO:0000313" key="1">
    <source>
        <dbReference type="EMBL" id="KAJ3515469.1"/>
    </source>
</evidence>
<dbReference type="AlphaFoldDB" id="A0A9W8TCY2"/>
<evidence type="ECO:0000313" key="2">
    <source>
        <dbReference type="Proteomes" id="UP001148786"/>
    </source>
</evidence>
<dbReference type="EMBL" id="JANKHO010000095">
    <property type="protein sequence ID" value="KAJ3515469.1"/>
    <property type="molecule type" value="Genomic_DNA"/>
</dbReference>